<comment type="caution">
    <text evidence="15">The sequence shown here is derived from an EMBL/GenBank/DDBJ whole genome shotgun (WGS) entry which is preliminary data.</text>
</comment>
<dbReference type="InterPro" id="IPR048952">
    <property type="entry name" value="AsnRS_N"/>
</dbReference>
<dbReference type="InterPro" id="IPR012340">
    <property type="entry name" value="NA-bd_OB-fold"/>
</dbReference>
<dbReference type="EC" id="6.1.1.22" evidence="3"/>
<dbReference type="Proteomes" id="UP000789739">
    <property type="component" value="Unassembled WGS sequence"/>
</dbReference>
<evidence type="ECO:0000256" key="11">
    <source>
        <dbReference type="ARBA" id="ARBA00039867"/>
    </source>
</evidence>
<comment type="catalytic activity">
    <reaction evidence="12">
        <text>tRNA(Asn) + L-asparagine + ATP = L-asparaginyl-tRNA(Asn) + AMP + diphosphate + H(+)</text>
        <dbReference type="Rhea" id="RHEA:11180"/>
        <dbReference type="Rhea" id="RHEA-COMP:9659"/>
        <dbReference type="Rhea" id="RHEA-COMP:9674"/>
        <dbReference type="ChEBI" id="CHEBI:15378"/>
        <dbReference type="ChEBI" id="CHEBI:30616"/>
        <dbReference type="ChEBI" id="CHEBI:33019"/>
        <dbReference type="ChEBI" id="CHEBI:58048"/>
        <dbReference type="ChEBI" id="CHEBI:78442"/>
        <dbReference type="ChEBI" id="CHEBI:78515"/>
        <dbReference type="ChEBI" id="CHEBI:456215"/>
        <dbReference type="EC" id="6.1.1.22"/>
    </reaction>
</comment>
<dbReference type="CDD" id="cd00776">
    <property type="entry name" value="AsxRS_core"/>
    <property type="match status" value="1"/>
</dbReference>
<dbReference type="InterPro" id="IPR004364">
    <property type="entry name" value="Aa-tRNA-synt_II"/>
</dbReference>
<dbReference type="PRINTS" id="PR01042">
    <property type="entry name" value="TRNASYNTHASP"/>
</dbReference>
<keyword evidence="7" id="KW-0067">ATP-binding</keyword>
<dbReference type="Pfam" id="PF01336">
    <property type="entry name" value="tRNA_anti-codon"/>
    <property type="match status" value="1"/>
</dbReference>
<dbReference type="Pfam" id="PF00152">
    <property type="entry name" value="tRNA-synt_2"/>
    <property type="match status" value="1"/>
</dbReference>
<evidence type="ECO:0000313" key="16">
    <source>
        <dbReference type="Proteomes" id="UP000789739"/>
    </source>
</evidence>
<keyword evidence="6" id="KW-0547">Nucleotide-binding</keyword>
<comment type="similarity">
    <text evidence="2">Belongs to the class-II aminoacyl-tRNA synthetase family.</text>
</comment>
<dbReference type="GO" id="GO:0006421">
    <property type="term" value="P:asparaginyl-tRNA aminoacylation"/>
    <property type="evidence" value="ECO:0007669"/>
    <property type="project" value="InterPro"/>
</dbReference>
<reference evidence="15" key="1">
    <citation type="submission" date="2021-06" db="EMBL/GenBank/DDBJ databases">
        <authorList>
            <person name="Kallberg Y."/>
            <person name="Tangrot J."/>
            <person name="Rosling A."/>
        </authorList>
    </citation>
    <scope>NUCLEOTIDE SEQUENCE</scope>
    <source>
        <strain evidence="15">BR232B</strain>
    </source>
</reference>
<evidence type="ECO:0000259" key="14">
    <source>
        <dbReference type="PROSITE" id="PS50862"/>
    </source>
</evidence>
<dbReference type="OrthoDB" id="1931232at2759"/>
<evidence type="ECO:0000256" key="4">
    <source>
        <dbReference type="ARBA" id="ARBA00022490"/>
    </source>
</evidence>
<dbReference type="NCBIfam" id="TIGR00457">
    <property type="entry name" value="asnS"/>
    <property type="match status" value="1"/>
</dbReference>
<keyword evidence="16" id="KW-1185">Reference proteome</keyword>
<evidence type="ECO:0000256" key="6">
    <source>
        <dbReference type="ARBA" id="ARBA00022741"/>
    </source>
</evidence>
<dbReference type="Gene3D" id="2.40.50.140">
    <property type="entry name" value="Nucleic acid-binding proteins"/>
    <property type="match status" value="1"/>
</dbReference>
<keyword evidence="9" id="KW-0030">Aminoacyl-tRNA synthetase</keyword>
<dbReference type="InterPro" id="IPR002312">
    <property type="entry name" value="Asp/Asn-tRNA-synth_IIb"/>
</dbReference>
<keyword evidence="8" id="KW-0648">Protein biosynthesis</keyword>
<dbReference type="GO" id="GO:0005737">
    <property type="term" value="C:cytoplasm"/>
    <property type="evidence" value="ECO:0007669"/>
    <property type="project" value="UniProtKB-SubCell"/>
</dbReference>
<evidence type="ECO:0000256" key="10">
    <source>
        <dbReference type="ARBA" id="ARBA00029886"/>
    </source>
</evidence>
<feature type="coiled-coil region" evidence="13">
    <location>
        <begin position="71"/>
        <end position="114"/>
    </location>
</feature>
<organism evidence="15 16">
    <name type="scientific">Paraglomus brasilianum</name>
    <dbReference type="NCBI Taxonomy" id="144538"/>
    <lineage>
        <taxon>Eukaryota</taxon>
        <taxon>Fungi</taxon>
        <taxon>Fungi incertae sedis</taxon>
        <taxon>Mucoromycota</taxon>
        <taxon>Glomeromycotina</taxon>
        <taxon>Glomeromycetes</taxon>
        <taxon>Paraglomerales</taxon>
        <taxon>Paraglomeraceae</taxon>
        <taxon>Paraglomus</taxon>
    </lineage>
</organism>
<evidence type="ECO:0000256" key="8">
    <source>
        <dbReference type="ARBA" id="ARBA00022917"/>
    </source>
</evidence>
<dbReference type="AlphaFoldDB" id="A0A9N9B534"/>
<dbReference type="SUPFAM" id="SSF55681">
    <property type="entry name" value="Class II aaRS and biotin synthetases"/>
    <property type="match status" value="1"/>
</dbReference>
<evidence type="ECO:0000256" key="5">
    <source>
        <dbReference type="ARBA" id="ARBA00022598"/>
    </source>
</evidence>
<evidence type="ECO:0000256" key="3">
    <source>
        <dbReference type="ARBA" id="ARBA00012816"/>
    </source>
</evidence>
<accession>A0A9N9B534</accession>
<evidence type="ECO:0000256" key="1">
    <source>
        <dbReference type="ARBA" id="ARBA00004496"/>
    </source>
</evidence>
<keyword evidence="5" id="KW-0436">Ligase</keyword>
<dbReference type="Pfam" id="PF20917">
    <property type="entry name" value="AsnRS_N"/>
    <property type="match status" value="1"/>
</dbReference>
<proteinExistence type="inferred from homology"/>
<dbReference type="InterPro" id="IPR004365">
    <property type="entry name" value="NA-bd_OB_tRNA"/>
</dbReference>
<gene>
    <name evidence="15" type="ORF">PBRASI_LOCUS5334</name>
</gene>
<name>A0A9N9B534_9GLOM</name>
<evidence type="ECO:0000256" key="12">
    <source>
        <dbReference type="ARBA" id="ARBA00047844"/>
    </source>
</evidence>
<dbReference type="GO" id="GO:0005524">
    <property type="term" value="F:ATP binding"/>
    <property type="evidence" value="ECO:0007669"/>
    <property type="project" value="UniProtKB-KW"/>
</dbReference>
<feature type="domain" description="Aminoacyl-transfer RNA synthetases class-II family profile" evidence="14">
    <location>
        <begin position="263"/>
        <end position="558"/>
    </location>
</feature>
<dbReference type="PANTHER" id="PTHR22594">
    <property type="entry name" value="ASPARTYL/LYSYL-TRNA SYNTHETASE"/>
    <property type="match status" value="1"/>
</dbReference>
<comment type="subcellular location">
    <subcellularLocation>
        <location evidence="1">Cytoplasm</location>
    </subcellularLocation>
</comment>
<dbReference type="FunFam" id="2.40.50.140:FF:000151">
    <property type="entry name" value="Asparagine--tRNA ligase, cytoplasmic"/>
    <property type="match status" value="1"/>
</dbReference>
<dbReference type="PROSITE" id="PS50862">
    <property type="entry name" value="AA_TRNA_LIGASE_II"/>
    <property type="match status" value="1"/>
</dbReference>
<sequence length="566" mass="64611">MDVKETVGQFNHGLFLAFINETTGSDETGSGTKENPYKTAVAALQGHGSHVKVFVWKTEENEFKPISDTALKKAKKRVEDIARKQKKIEEQNAAKAKKERLKQEEELKKIEEAKSIVLKEDPSLPPAKKIKISQAIENRDHRVKVSGWVHRQRTQGKDMKFIVLRDGAGYLQCFLSGRLCHSYDALTLTLESTISVYGIISELPEGKTAPDNHELRVDYWEVIHKAPGGDDAFTNQLNSEADPSVLYDLRHLVIRGENASAALKVRSSVLKSFRDHFASKDLTEITPPSMVQTQVEGGSTLFSLQYYGEMVYLTQTAQLYLETCLPSLGDVYTISESFRAEKSHTRRHLSEYTHVEAEMAFITFDDLIETVEDMVCDVVDRTLADPKISQLVYQLNPNFKKLERPFMRLDYKDAIQYLKDHNITKDDGTFYEFGEDIPEAPERAMIDKIGKPVFLCRFPAEIKAFYMKKCVDDRRVTESVDLLMPTVGEIVGASMRITDLEELLEGYKREGIEPTPYYWYTDQRKFGTCEHGGFGLGLERFLAWLLNRKTVRDCCLYPRFTERCAP</sequence>
<dbReference type="Gene3D" id="3.30.930.10">
    <property type="entry name" value="Bira Bifunctional Protein, Domain 2"/>
    <property type="match status" value="1"/>
</dbReference>
<dbReference type="InterPro" id="IPR004522">
    <property type="entry name" value="Asn-tRNA-ligase"/>
</dbReference>
<dbReference type="CDD" id="cd04323">
    <property type="entry name" value="AsnRS_cyto_like_N"/>
    <property type="match status" value="1"/>
</dbReference>
<evidence type="ECO:0000313" key="15">
    <source>
        <dbReference type="EMBL" id="CAG8555887.1"/>
    </source>
</evidence>
<dbReference type="PANTHER" id="PTHR22594:SF16">
    <property type="entry name" value="ASPARAGINE--TRNA LIGASE, CYTOPLASMIC"/>
    <property type="match status" value="1"/>
</dbReference>
<keyword evidence="4" id="KW-0963">Cytoplasm</keyword>
<dbReference type="InterPro" id="IPR045864">
    <property type="entry name" value="aa-tRNA-synth_II/BPL/LPL"/>
</dbReference>
<dbReference type="EMBL" id="CAJVPI010000612">
    <property type="protein sequence ID" value="CAG8555887.1"/>
    <property type="molecule type" value="Genomic_DNA"/>
</dbReference>
<protein>
    <recommendedName>
        <fullName evidence="11">Asparagine--tRNA ligase, cytoplasmic</fullName>
        <ecNumber evidence="3">6.1.1.22</ecNumber>
    </recommendedName>
    <alternativeName>
        <fullName evidence="10">Asparaginyl-tRNA synthetase</fullName>
    </alternativeName>
</protein>
<dbReference type="InterPro" id="IPR006195">
    <property type="entry name" value="aa-tRNA-synth_II"/>
</dbReference>
<keyword evidence="13" id="KW-0175">Coiled coil</keyword>
<dbReference type="GO" id="GO:0004816">
    <property type="term" value="F:asparagine-tRNA ligase activity"/>
    <property type="evidence" value="ECO:0007669"/>
    <property type="project" value="UniProtKB-EC"/>
</dbReference>
<dbReference type="SUPFAM" id="SSF50249">
    <property type="entry name" value="Nucleic acid-binding proteins"/>
    <property type="match status" value="1"/>
</dbReference>
<dbReference type="FunFam" id="3.30.930.10:FF:000040">
    <property type="entry name" value="Asparagine--tRNA ligase, cytoplasmic"/>
    <property type="match status" value="1"/>
</dbReference>
<dbReference type="Gene3D" id="3.30.1910.20">
    <property type="entry name" value="asparaginyl-tRNA synthetase, N-terminal domain"/>
    <property type="match status" value="1"/>
</dbReference>
<evidence type="ECO:0000256" key="9">
    <source>
        <dbReference type="ARBA" id="ARBA00023146"/>
    </source>
</evidence>
<evidence type="ECO:0000256" key="2">
    <source>
        <dbReference type="ARBA" id="ARBA00008226"/>
    </source>
</evidence>
<dbReference type="GO" id="GO:0003676">
    <property type="term" value="F:nucleic acid binding"/>
    <property type="evidence" value="ECO:0007669"/>
    <property type="project" value="InterPro"/>
</dbReference>
<evidence type="ECO:0000256" key="13">
    <source>
        <dbReference type="SAM" id="Coils"/>
    </source>
</evidence>
<evidence type="ECO:0000256" key="7">
    <source>
        <dbReference type="ARBA" id="ARBA00022840"/>
    </source>
</evidence>